<gene>
    <name evidence="1" type="ORF">D5F53_29410</name>
</gene>
<keyword evidence="1" id="KW-0238">DNA-binding</keyword>
<name>A0A385TTV8_PAELA</name>
<dbReference type="AlphaFoldDB" id="A0A385TTV8"/>
<protein>
    <submittedName>
        <fullName evidence="1">DNA-binding protein</fullName>
    </submittedName>
</protein>
<keyword evidence="2" id="KW-1185">Reference proteome</keyword>
<proteinExistence type="predicted"/>
<dbReference type="GO" id="GO:0003677">
    <property type="term" value="F:DNA binding"/>
    <property type="evidence" value="ECO:0007669"/>
    <property type="project" value="UniProtKB-KW"/>
</dbReference>
<dbReference type="KEGG" id="plw:D5F53_29410"/>
<organism evidence="1 2">
    <name type="scientific">Paenibacillus lautus</name>
    <name type="common">Bacillus lautus</name>
    <dbReference type="NCBI Taxonomy" id="1401"/>
    <lineage>
        <taxon>Bacteria</taxon>
        <taxon>Bacillati</taxon>
        <taxon>Bacillota</taxon>
        <taxon>Bacilli</taxon>
        <taxon>Bacillales</taxon>
        <taxon>Paenibacillaceae</taxon>
        <taxon>Paenibacillus</taxon>
    </lineage>
</organism>
<dbReference type="EMBL" id="CP032412">
    <property type="protein sequence ID" value="AYB47166.1"/>
    <property type="molecule type" value="Genomic_DNA"/>
</dbReference>
<sequence>MLSRNELPNNLTAKNIHDFTNIKLRTVYDLMNKSPERGGIPDVFKIGKPLYAPRESFLRWWDEQQEVGRLHKTS</sequence>
<evidence type="ECO:0000313" key="1">
    <source>
        <dbReference type="EMBL" id="AYB47166.1"/>
    </source>
</evidence>
<accession>A0A385TTV8</accession>
<dbReference type="Proteomes" id="UP000266552">
    <property type="component" value="Chromosome"/>
</dbReference>
<evidence type="ECO:0000313" key="2">
    <source>
        <dbReference type="Proteomes" id="UP000266552"/>
    </source>
</evidence>
<reference evidence="1 2" key="1">
    <citation type="submission" date="2018-09" db="EMBL/GenBank/DDBJ databases">
        <title>Genome Sequence of Paenibacillus lautus Strain E7593-69, Azo Dye-Degrading Bacteria, Isolated from Commercial Tattoo Inks.</title>
        <authorList>
            <person name="Nho S.W."/>
            <person name="Kim S.-J."/>
            <person name="Kweon O."/>
            <person name="Cerniglia C.E."/>
        </authorList>
    </citation>
    <scope>NUCLEOTIDE SEQUENCE [LARGE SCALE GENOMIC DNA]</scope>
    <source>
        <strain evidence="1 2">E7593-69</strain>
    </source>
</reference>